<gene>
    <name evidence="2" type="ORF">SK128_018234</name>
</gene>
<sequence>MVSHFLLCLVLAGANAKPEVHHEMYMDLMETAEQVLDSMEYAKEHALLDEEEHQDANVDRAGDENLHFNSDLYMDLDDEGVSPQYFQSFMLAEMADILLEAPLKDEEEMEPNLGRFLCGKCFRKYKMCKDVCFGLVAVSADHTIDFIPCATTCLQRISACCVANRNLKSSGDKNTGLGGQSGAKGANSDKGGILAQIQASLLGAGIGSAAGGKGDEGHTLGSTDKGQAGIGNNKAPLFGAGLNFGQSSGFGASFGQMPGKNKVESTTEKPLTFQEKIQALLGSFTTDRRKNGRDQ</sequence>
<name>A0AAN8ZWQ1_HALRR</name>
<comment type="caution">
    <text evidence="2">The sequence shown here is derived from an EMBL/GenBank/DDBJ whole genome shotgun (WGS) entry which is preliminary data.</text>
</comment>
<feature type="chain" id="PRO_5043039706" evidence="1">
    <location>
        <begin position="17"/>
        <end position="295"/>
    </location>
</feature>
<dbReference type="EMBL" id="JAXCGZ010014322">
    <property type="protein sequence ID" value="KAK7071541.1"/>
    <property type="molecule type" value="Genomic_DNA"/>
</dbReference>
<reference evidence="2 3" key="1">
    <citation type="submission" date="2023-11" db="EMBL/GenBank/DDBJ databases">
        <title>Halocaridina rubra genome assembly.</title>
        <authorList>
            <person name="Smith C."/>
        </authorList>
    </citation>
    <scope>NUCLEOTIDE SEQUENCE [LARGE SCALE GENOMIC DNA]</scope>
    <source>
        <strain evidence="2">EP-1</strain>
        <tissue evidence="2">Whole</tissue>
    </source>
</reference>
<proteinExistence type="predicted"/>
<evidence type="ECO:0000256" key="1">
    <source>
        <dbReference type="SAM" id="SignalP"/>
    </source>
</evidence>
<organism evidence="2 3">
    <name type="scientific">Halocaridina rubra</name>
    <name type="common">Hawaiian red shrimp</name>
    <dbReference type="NCBI Taxonomy" id="373956"/>
    <lineage>
        <taxon>Eukaryota</taxon>
        <taxon>Metazoa</taxon>
        <taxon>Ecdysozoa</taxon>
        <taxon>Arthropoda</taxon>
        <taxon>Crustacea</taxon>
        <taxon>Multicrustacea</taxon>
        <taxon>Malacostraca</taxon>
        <taxon>Eumalacostraca</taxon>
        <taxon>Eucarida</taxon>
        <taxon>Decapoda</taxon>
        <taxon>Pleocyemata</taxon>
        <taxon>Caridea</taxon>
        <taxon>Atyoidea</taxon>
        <taxon>Atyidae</taxon>
        <taxon>Halocaridina</taxon>
    </lineage>
</organism>
<dbReference type="AlphaFoldDB" id="A0AAN8ZWQ1"/>
<keyword evidence="1" id="KW-0732">Signal</keyword>
<evidence type="ECO:0000313" key="3">
    <source>
        <dbReference type="Proteomes" id="UP001381693"/>
    </source>
</evidence>
<feature type="signal peptide" evidence="1">
    <location>
        <begin position="1"/>
        <end position="16"/>
    </location>
</feature>
<accession>A0AAN8ZWQ1</accession>
<keyword evidence="3" id="KW-1185">Reference proteome</keyword>
<protein>
    <submittedName>
        <fullName evidence="2">Uncharacterized protein</fullName>
    </submittedName>
</protein>
<dbReference type="Proteomes" id="UP001381693">
    <property type="component" value="Unassembled WGS sequence"/>
</dbReference>
<evidence type="ECO:0000313" key="2">
    <source>
        <dbReference type="EMBL" id="KAK7071541.1"/>
    </source>
</evidence>